<proteinExistence type="predicted"/>
<dbReference type="EMBL" id="KQ419281">
    <property type="protein sequence ID" value="KOF84071.1"/>
    <property type="molecule type" value="Genomic_DNA"/>
</dbReference>
<gene>
    <name evidence="1" type="ORF">OCBIM_22022694mg</name>
</gene>
<organism evidence="1">
    <name type="scientific">Octopus bimaculoides</name>
    <name type="common">California two-spotted octopus</name>
    <dbReference type="NCBI Taxonomy" id="37653"/>
    <lineage>
        <taxon>Eukaryota</taxon>
        <taxon>Metazoa</taxon>
        <taxon>Spiralia</taxon>
        <taxon>Lophotrochozoa</taxon>
        <taxon>Mollusca</taxon>
        <taxon>Cephalopoda</taxon>
        <taxon>Coleoidea</taxon>
        <taxon>Octopodiformes</taxon>
        <taxon>Octopoda</taxon>
        <taxon>Incirrata</taxon>
        <taxon>Octopodidae</taxon>
        <taxon>Octopus</taxon>
    </lineage>
</organism>
<name>A0A0L8H449_OCTBM</name>
<sequence length="74" mass="8864">MKKNLSVKFCNSLRSILLYLYRMYHSSLYKCVLPFYYDSRCNCFCHTLSDIRFIHNDEKVACNHYVSCKTNFCA</sequence>
<reference evidence="1" key="1">
    <citation type="submission" date="2015-07" db="EMBL/GenBank/DDBJ databases">
        <title>MeaNS - Measles Nucleotide Surveillance Program.</title>
        <authorList>
            <person name="Tran T."/>
            <person name="Druce J."/>
        </authorList>
    </citation>
    <scope>NUCLEOTIDE SEQUENCE</scope>
    <source>
        <strain evidence="1">UCB-OBI-ISO-001</strain>
        <tissue evidence="1">Gonad</tissue>
    </source>
</reference>
<protein>
    <submittedName>
        <fullName evidence="1">Uncharacterized protein</fullName>
    </submittedName>
</protein>
<dbReference type="AlphaFoldDB" id="A0A0L8H449"/>
<evidence type="ECO:0000313" key="1">
    <source>
        <dbReference type="EMBL" id="KOF84071.1"/>
    </source>
</evidence>
<accession>A0A0L8H449</accession>